<dbReference type="GO" id="GO:0008270">
    <property type="term" value="F:zinc ion binding"/>
    <property type="evidence" value="ECO:0007669"/>
    <property type="project" value="UniProtKB-KW"/>
</dbReference>
<dbReference type="InterPro" id="IPR050952">
    <property type="entry name" value="TRIM-NHL_E3_ligases"/>
</dbReference>
<dbReference type="GO" id="GO:0061630">
    <property type="term" value="F:ubiquitin protein ligase activity"/>
    <property type="evidence" value="ECO:0007669"/>
    <property type="project" value="TreeGrafter"/>
</dbReference>
<dbReference type="Proteomes" id="UP000694844">
    <property type="component" value="Chromosome 5"/>
</dbReference>
<dbReference type="InterPro" id="IPR000315">
    <property type="entry name" value="Znf_B-box"/>
</dbReference>
<dbReference type="RefSeq" id="XP_022340952.1">
    <property type="nucleotide sequence ID" value="XM_022485244.1"/>
</dbReference>
<feature type="compositionally biased region" description="Polar residues" evidence="2">
    <location>
        <begin position="81"/>
        <end position="92"/>
    </location>
</feature>
<sequence>MESTRISTQIRVKQCSLCQGDTEYYCYGCRQDLCIQCKKLHVIDLSTKNHEVTRYIERMKYPPKDEREESGDLDGRDSSKQVKSARSGNSEQVMCVRSRDPVTRPVLLSPSERSVNDEKERRIYSERIYYLRGETIYNRRVLLKGVRHDLKTGHKAVTNRCPFMAEMIGQVPKDKIDEVLAGDLEDRYIIQKTRMIRHMTRLLQNVHRYEQLSNIMVKKPIKFLQIMTRKHESLKTQENLHTQKDQGKYLTQRGKKEMLNMVVNLMKGMGLVETGKRQAPGTELLLTPMSSPVLQKSLSMTGVKECTHISCVTPDQVWVSDDNNITLTDTATENNNGDVLVSDCNRAVVVTSGEGVHRFSYTCTGPPSGSGLFYPRGICTDVMSHILVSDLITETVQMLDRDGQFLSYLLTTHSSGIHHGPPHGLSYDVTNQVLWVGSENNNTLSVYRYINRHLALSDTREHCDVSLSSEPFNSRHIPGLTQEEFEEERRRQEERRRRRQEERRRKRQAEEDHPCCWKCNLI</sequence>
<organism evidence="4 5">
    <name type="scientific">Crassostrea virginica</name>
    <name type="common">Eastern oyster</name>
    <dbReference type="NCBI Taxonomy" id="6565"/>
    <lineage>
        <taxon>Eukaryota</taxon>
        <taxon>Metazoa</taxon>
        <taxon>Spiralia</taxon>
        <taxon>Lophotrochozoa</taxon>
        <taxon>Mollusca</taxon>
        <taxon>Bivalvia</taxon>
        <taxon>Autobranchia</taxon>
        <taxon>Pteriomorphia</taxon>
        <taxon>Ostreida</taxon>
        <taxon>Ostreoidea</taxon>
        <taxon>Ostreidae</taxon>
        <taxon>Crassostrea</taxon>
    </lineage>
</organism>
<dbReference type="PANTHER" id="PTHR24104:SF50">
    <property type="entry name" value="SMP-30_GLUCONOLACTONASE_LRE-LIKE REGION DOMAIN-CONTAINING PROTEIN"/>
    <property type="match status" value="1"/>
</dbReference>
<feature type="compositionally biased region" description="Basic and acidic residues" evidence="2">
    <location>
        <begin position="58"/>
        <end position="67"/>
    </location>
</feature>
<feature type="region of interest" description="Disordered" evidence="2">
    <location>
        <begin position="58"/>
        <end position="95"/>
    </location>
</feature>
<evidence type="ECO:0000313" key="4">
    <source>
        <dbReference type="Proteomes" id="UP000694844"/>
    </source>
</evidence>
<dbReference type="InterPro" id="IPR011042">
    <property type="entry name" value="6-blade_b-propeller_TolB-like"/>
</dbReference>
<evidence type="ECO:0000256" key="1">
    <source>
        <dbReference type="PROSITE-ProRule" id="PRU00024"/>
    </source>
</evidence>
<protein>
    <submittedName>
        <fullName evidence="5 6">Uncharacterized protein LOC111135303</fullName>
    </submittedName>
</protein>
<reference evidence="5 6" key="1">
    <citation type="submission" date="2025-04" db="UniProtKB">
        <authorList>
            <consortium name="RefSeq"/>
        </authorList>
    </citation>
    <scope>IDENTIFICATION</scope>
    <source>
        <tissue evidence="5 6">Whole sample</tissue>
    </source>
</reference>
<evidence type="ECO:0000313" key="5">
    <source>
        <dbReference type="RefSeq" id="XP_022340952.1"/>
    </source>
</evidence>
<proteinExistence type="predicted"/>
<feature type="domain" description="B box-type" evidence="3">
    <location>
        <begin position="10"/>
        <end position="55"/>
    </location>
</feature>
<name>A0A8B8EM09_CRAVI</name>
<keyword evidence="4" id="KW-1185">Reference proteome</keyword>
<keyword evidence="1" id="KW-0863">Zinc-finger</keyword>
<evidence type="ECO:0000259" key="3">
    <source>
        <dbReference type="PROSITE" id="PS50119"/>
    </source>
</evidence>
<dbReference type="SUPFAM" id="SSF63825">
    <property type="entry name" value="YWTD domain"/>
    <property type="match status" value="1"/>
</dbReference>
<dbReference type="GO" id="GO:0000209">
    <property type="term" value="P:protein polyubiquitination"/>
    <property type="evidence" value="ECO:0007669"/>
    <property type="project" value="TreeGrafter"/>
</dbReference>
<dbReference type="GeneID" id="111135303"/>
<keyword evidence="1" id="KW-0862">Zinc</keyword>
<dbReference type="RefSeq" id="XP_022340953.1">
    <property type="nucleotide sequence ID" value="XM_022485245.1"/>
</dbReference>
<accession>A0A8B8EM09</accession>
<gene>
    <name evidence="5 6" type="primary">LOC111135303</name>
</gene>
<dbReference type="PANTHER" id="PTHR24104">
    <property type="entry name" value="E3 UBIQUITIN-PROTEIN LIGASE NHLRC1-RELATED"/>
    <property type="match status" value="1"/>
</dbReference>
<evidence type="ECO:0000313" key="6">
    <source>
        <dbReference type="RefSeq" id="XP_022340953.1"/>
    </source>
</evidence>
<dbReference type="OrthoDB" id="6124272at2759"/>
<dbReference type="KEGG" id="cvn:111135303"/>
<dbReference type="GO" id="GO:0043161">
    <property type="term" value="P:proteasome-mediated ubiquitin-dependent protein catabolic process"/>
    <property type="evidence" value="ECO:0007669"/>
    <property type="project" value="TreeGrafter"/>
</dbReference>
<keyword evidence="1" id="KW-0479">Metal-binding</keyword>
<dbReference type="AlphaFoldDB" id="A0A8B8EM09"/>
<feature type="region of interest" description="Disordered" evidence="2">
    <location>
        <begin position="468"/>
        <end position="513"/>
    </location>
</feature>
<dbReference type="PROSITE" id="PS50119">
    <property type="entry name" value="ZF_BBOX"/>
    <property type="match status" value="1"/>
</dbReference>
<feature type="compositionally biased region" description="Basic and acidic residues" evidence="2">
    <location>
        <begin position="487"/>
        <end position="513"/>
    </location>
</feature>
<evidence type="ECO:0000256" key="2">
    <source>
        <dbReference type="SAM" id="MobiDB-lite"/>
    </source>
</evidence>
<dbReference type="Gene3D" id="2.120.10.30">
    <property type="entry name" value="TolB, C-terminal domain"/>
    <property type="match status" value="1"/>
</dbReference>